<name>A0ABD0Q2I4_CIRMR</name>
<feature type="domain" description="SRCR" evidence="3">
    <location>
        <begin position="90"/>
        <end position="140"/>
    </location>
</feature>
<dbReference type="AlphaFoldDB" id="A0ABD0Q2I4"/>
<comment type="caution">
    <text evidence="4">The sequence shown here is derived from an EMBL/GenBank/DDBJ whole genome shotgun (WGS) entry which is preliminary data.</text>
</comment>
<feature type="non-terminal residue" evidence="4">
    <location>
        <position position="1"/>
    </location>
</feature>
<reference evidence="4 5" key="1">
    <citation type="submission" date="2024-05" db="EMBL/GenBank/DDBJ databases">
        <title>Genome sequencing and assembly of Indian major carp, Cirrhinus mrigala (Hamilton, 1822).</title>
        <authorList>
            <person name="Mohindra V."/>
            <person name="Chowdhury L.M."/>
            <person name="Lal K."/>
            <person name="Jena J.K."/>
        </authorList>
    </citation>
    <scope>NUCLEOTIDE SEQUENCE [LARGE SCALE GENOMIC DNA]</scope>
    <source>
        <strain evidence="4">CM1030</strain>
        <tissue evidence="4">Blood</tissue>
    </source>
</reference>
<dbReference type="InterPro" id="IPR001190">
    <property type="entry name" value="SRCR"/>
</dbReference>
<dbReference type="Proteomes" id="UP001529510">
    <property type="component" value="Unassembled WGS sequence"/>
</dbReference>
<evidence type="ECO:0000256" key="1">
    <source>
        <dbReference type="ARBA" id="ARBA00023157"/>
    </source>
</evidence>
<dbReference type="PANTHER" id="PTHR45817:SF5">
    <property type="entry name" value="LYSYL OXIDASE HOMOLOG 4"/>
    <property type="match status" value="1"/>
</dbReference>
<proteinExistence type="predicted"/>
<dbReference type="PANTHER" id="PTHR45817">
    <property type="entry name" value="LYSYL OXIDASE-LIKE-RELATED"/>
    <property type="match status" value="1"/>
</dbReference>
<dbReference type="PROSITE" id="PS50287">
    <property type="entry name" value="SRCR_2"/>
    <property type="match status" value="2"/>
</dbReference>
<accession>A0ABD0Q2I4</accession>
<feature type="non-terminal residue" evidence="4">
    <location>
        <position position="140"/>
    </location>
</feature>
<dbReference type="InterPro" id="IPR050912">
    <property type="entry name" value="LOX-like_protein"/>
</dbReference>
<evidence type="ECO:0000256" key="2">
    <source>
        <dbReference type="PROSITE-ProRule" id="PRU00196"/>
    </source>
</evidence>
<evidence type="ECO:0000313" key="4">
    <source>
        <dbReference type="EMBL" id="KAL0180495.1"/>
    </source>
</evidence>
<dbReference type="EMBL" id="JAMKFB020000011">
    <property type="protein sequence ID" value="KAL0180495.1"/>
    <property type="molecule type" value="Genomic_DNA"/>
</dbReference>
<gene>
    <name evidence="4" type="ORF">M9458_022901</name>
</gene>
<dbReference type="InterPro" id="IPR036772">
    <property type="entry name" value="SRCR-like_dom_sf"/>
</dbReference>
<dbReference type="Pfam" id="PF00530">
    <property type="entry name" value="SRCR"/>
    <property type="match status" value="1"/>
</dbReference>
<keyword evidence="5" id="KW-1185">Reference proteome</keyword>
<keyword evidence="1 2" id="KW-1015">Disulfide bond</keyword>
<comment type="caution">
    <text evidence="2">Lacks conserved residue(s) required for the propagation of feature annotation.</text>
</comment>
<feature type="disulfide bond" evidence="2">
    <location>
        <begin position="15"/>
        <end position="25"/>
    </location>
</feature>
<evidence type="ECO:0000259" key="3">
    <source>
        <dbReference type="PROSITE" id="PS50287"/>
    </source>
</evidence>
<dbReference type="Gene3D" id="3.10.250.10">
    <property type="entry name" value="SRCR-like domain"/>
    <property type="match status" value="1"/>
</dbReference>
<protein>
    <recommendedName>
        <fullName evidence="3">SRCR domain-containing protein</fullName>
    </recommendedName>
</protein>
<feature type="domain" description="SRCR" evidence="3">
    <location>
        <begin position="1"/>
        <end position="49"/>
    </location>
</feature>
<dbReference type="SUPFAM" id="SSF56487">
    <property type="entry name" value="SRCR-like"/>
    <property type="match status" value="2"/>
</dbReference>
<organism evidence="4 5">
    <name type="scientific">Cirrhinus mrigala</name>
    <name type="common">Mrigala</name>
    <dbReference type="NCBI Taxonomy" id="683832"/>
    <lineage>
        <taxon>Eukaryota</taxon>
        <taxon>Metazoa</taxon>
        <taxon>Chordata</taxon>
        <taxon>Craniata</taxon>
        <taxon>Vertebrata</taxon>
        <taxon>Euteleostomi</taxon>
        <taxon>Actinopterygii</taxon>
        <taxon>Neopterygii</taxon>
        <taxon>Teleostei</taxon>
        <taxon>Ostariophysi</taxon>
        <taxon>Cypriniformes</taxon>
        <taxon>Cyprinidae</taxon>
        <taxon>Labeoninae</taxon>
        <taxon>Labeonini</taxon>
        <taxon>Cirrhinus</taxon>
    </lineage>
</organism>
<evidence type="ECO:0000313" key="5">
    <source>
        <dbReference type="Proteomes" id="UP001529510"/>
    </source>
</evidence>
<dbReference type="SMART" id="SM00202">
    <property type="entry name" value="SR"/>
    <property type="match status" value="1"/>
</dbReference>
<sequence>SAVSKKAFWIERVQCSGMEISLARCRAQLSVPRHDVPCAGGMHAVVRCVPGVQFSRISASGHPQAPPPLNVTPDPVTRGSRRLVFPQAAVRLKAGPRLGEGRVEVLREGKWGTVCDQLVVCRELGFGSAKEALRGALMGQ</sequence>